<dbReference type="InParanoid" id="A0A158NFV2"/>
<dbReference type="EnsemblMetazoa" id="XM_012201020.1">
    <property type="protein sequence ID" value="XP_012056410.1"/>
    <property type="gene ID" value="LOC105619506"/>
</dbReference>
<sequence length="165" mass="19506">MVLLEHMRNILPAVQQTFMQRYFHTSTIVSKVQSGRYKITTKKNKPLTYEMANPPHYIAHRKSWNSWNTSNIKDGNRPSETALEDMFIRQFMYGTWSNLFASEIIIKRQHNIIRIAGIVNRIIAPSKIYFLTGYTEELLGYWLQCPIKVELVTIDNKKEMIFKYI</sequence>
<organism evidence="7 8">
    <name type="scientific">Atta cephalotes</name>
    <name type="common">Leafcutter ant</name>
    <dbReference type="NCBI Taxonomy" id="12957"/>
    <lineage>
        <taxon>Eukaryota</taxon>
        <taxon>Metazoa</taxon>
        <taxon>Ecdysozoa</taxon>
        <taxon>Arthropoda</taxon>
        <taxon>Hexapoda</taxon>
        <taxon>Insecta</taxon>
        <taxon>Pterygota</taxon>
        <taxon>Neoptera</taxon>
        <taxon>Endopterygota</taxon>
        <taxon>Hymenoptera</taxon>
        <taxon>Apocrita</taxon>
        <taxon>Aculeata</taxon>
        <taxon>Formicoidea</taxon>
        <taxon>Formicidae</taxon>
        <taxon>Myrmicinae</taxon>
        <taxon>Atta</taxon>
    </lineage>
</organism>
<reference evidence="7" key="2">
    <citation type="submission" date="2016-04" db="UniProtKB">
        <authorList>
            <consortium name="EnsemblMetazoa"/>
        </authorList>
    </citation>
    <scope>IDENTIFICATION</scope>
</reference>
<evidence type="ECO:0000256" key="5">
    <source>
        <dbReference type="ARBA" id="ARBA00023128"/>
    </source>
</evidence>
<reference evidence="8" key="1">
    <citation type="journal article" date="2011" name="PLoS Genet.">
        <title>The genome sequence of the leaf-cutter ant Atta cephalotes reveals insights into its obligate symbiotic lifestyle.</title>
        <authorList>
            <person name="Suen G."/>
            <person name="Teiling C."/>
            <person name="Li L."/>
            <person name="Holt C."/>
            <person name="Abouheif E."/>
            <person name="Bornberg-Bauer E."/>
            <person name="Bouffard P."/>
            <person name="Caldera E.J."/>
            <person name="Cash E."/>
            <person name="Cavanaugh A."/>
            <person name="Denas O."/>
            <person name="Elhaik E."/>
            <person name="Fave M.J."/>
            <person name="Gadau J."/>
            <person name="Gibson J.D."/>
            <person name="Graur D."/>
            <person name="Grubbs K.J."/>
            <person name="Hagen D.E."/>
            <person name="Harkins T.T."/>
            <person name="Helmkampf M."/>
            <person name="Hu H."/>
            <person name="Johnson B.R."/>
            <person name="Kim J."/>
            <person name="Marsh S.E."/>
            <person name="Moeller J.A."/>
            <person name="Munoz-Torres M.C."/>
            <person name="Murphy M.C."/>
            <person name="Naughton M.C."/>
            <person name="Nigam S."/>
            <person name="Overson R."/>
            <person name="Rajakumar R."/>
            <person name="Reese J.T."/>
            <person name="Scott J.J."/>
            <person name="Smith C.R."/>
            <person name="Tao S."/>
            <person name="Tsutsui N.D."/>
            <person name="Viljakainen L."/>
            <person name="Wissler L."/>
            <person name="Yandell M.D."/>
            <person name="Zimmer F."/>
            <person name="Taylor J."/>
            <person name="Slater S.C."/>
            <person name="Clifton S.W."/>
            <person name="Warren W.C."/>
            <person name="Elsik C.G."/>
            <person name="Smith C.D."/>
            <person name="Weinstock G.M."/>
            <person name="Gerardo N.M."/>
            <person name="Currie C.R."/>
        </authorList>
    </citation>
    <scope>NUCLEOTIDE SEQUENCE [LARGE SCALE GENOMIC DNA]</scope>
</reference>
<evidence type="ECO:0000256" key="2">
    <source>
        <dbReference type="ARBA" id="ARBA00010761"/>
    </source>
</evidence>
<evidence type="ECO:0000256" key="6">
    <source>
        <dbReference type="ARBA" id="ARBA00023274"/>
    </source>
</evidence>
<protein>
    <recommendedName>
        <fullName evidence="9">28S ribosomal protein S24, mitochondrial</fullName>
    </recommendedName>
</protein>
<evidence type="ECO:0000256" key="3">
    <source>
        <dbReference type="ARBA" id="ARBA00022946"/>
    </source>
</evidence>
<dbReference type="STRING" id="12957.A0A158NFV2"/>
<dbReference type="Proteomes" id="UP000005205">
    <property type="component" value="Unassembled WGS sequence"/>
</dbReference>
<dbReference type="Pfam" id="PF14955">
    <property type="entry name" value="MRP-S24"/>
    <property type="match status" value="1"/>
</dbReference>
<dbReference type="GO" id="GO:1990904">
    <property type="term" value="C:ribonucleoprotein complex"/>
    <property type="evidence" value="ECO:0007669"/>
    <property type="project" value="UniProtKB-KW"/>
</dbReference>
<keyword evidence="6" id="KW-0687">Ribonucleoprotein</keyword>
<dbReference type="InterPro" id="IPR026146">
    <property type="entry name" value="Ribosomal_uS3m"/>
</dbReference>
<evidence type="ECO:0000313" key="8">
    <source>
        <dbReference type="Proteomes" id="UP000005205"/>
    </source>
</evidence>
<dbReference type="GO" id="GO:0005840">
    <property type="term" value="C:ribosome"/>
    <property type="evidence" value="ECO:0007669"/>
    <property type="project" value="UniProtKB-KW"/>
</dbReference>
<keyword evidence="5" id="KW-0496">Mitochondrion</keyword>
<keyword evidence="4" id="KW-0689">Ribosomal protein</keyword>
<dbReference type="AlphaFoldDB" id="A0A158NFV2"/>
<dbReference type="KEGG" id="acep:105619506"/>
<comment type="subcellular location">
    <subcellularLocation>
        <location evidence="1">Mitochondrion</location>
    </subcellularLocation>
</comment>
<dbReference type="EMBL" id="ADTU01014794">
    <property type="status" value="NOT_ANNOTATED_CDS"/>
    <property type="molecule type" value="Genomic_DNA"/>
</dbReference>
<dbReference type="PANTHER" id="PTHR21244">
    <property type="entry name" value="MITOCHONDRIAL 28S RIBOSOMAL PROTEIN S24"/>
    <property type="match status" value="1"/>
</dbReference>
<gene>
    <name evidence="7" type="primary">105619506</name>
</gene>
<dbReference type="eggNOG" id="ENOG502RXU1">
    <property type="taxonomic scope" value="Eukaryota"/>
</dbReference>
<dbReference type="FunCoup" id="A0A158NFV2">
    <property type="interactions" value="185"/>
</dbReference>
<evidence type="ECO:0000256" key="4">
    <source>
        <dbReference type="ARBA" id="ARBA00022980"/>
    </source>
</evidence>
<dbReference type="OrthoDB" id="5950413at2759"/>
<name>A0A158NFV2_ATTCE</name>
<keyword evidence="3" id="KW-0809">Transit peptide</keyword>
<dbReference type="GO" id="GO:0006412">
    <property type="term" value="P:translation"/>
    <property type="evidence" value="ECO:0007669"/>
    <property type="project" value="TreeGrafter"/>
</dbReference>
<evidence type="ECO:0008006" key="9">
    <source>
        <dbReference type="Google" id="ProtNLM"/>
    </source>
</evidence>
<evidence type="ECO:0000256" key="1">
    <source>
        <dbReference type="ARBA" id="ARBA00004173"/>
    </source>
</evidence>
<comment type="similarity">
    <text evidence="2">Belongs to the universal ribosomal protein uS3 family.</text>
</comment>
<evidence type="ECO:0000313" key="7">
    <source>
        <dbReference type="EnsemblMetazoa" id="XP_012056410.1"/>
    </source>
</evidence>
<keyword evidence="8" id="KW-1185">Reference proteome</keyword>
<dbReference type="GO" id="GO:0005739">
    <property type="term" value="C:mitochondrion"/>
    <property type="evidence" value="ECO:0007669"/>
    <property type="project" value="UniProtKB-SubCell"/>
</dbReference>
<proteinExistence type="inferred from homology"/>
<accession>A0A158NFV2</accession>
<dbReference type="PANTHER" id="PTHR21244:SF1">
    <property type="entry name" value="SMALL RIBOSOMAL SUBUNIT PROTEIN US3M"/>
    <property type="match status" value="1"/>
</dbReference>